<evidence type="ECO:0008006" key="4">
    <source>
        <dbReference type="Google" id="ProtNLM"/>
    </source>
</evidence>
<accession>A0A7W7Y7J0</accession>
<dbReference type="AlphaFoldDB" id="A0A7W7Y7J0"/>
<dbReference type="InterPro" id="IPR035093">
    <property type="entry name" value="RelE/ParE_toxin_dom_sf"/>
</dbReference>
<dbReference type="Pfam" id="PF05016">
    <property type="entry name" value="ParE_toxin"/>
    <property type="match status" value="1"/>
</dbReference>
<dbReference type="Gene3D" id="3.30.2310.20">
    <property type="entry name" value="RelE-like"/>
    <property type="match status" value="1"/>
</dbReference>
<dbReference type="RefSeq" id="WP_184338020.1">
    <property type="nucleotide sequence ID" value="NZ_JACHIG010000001.1"/>
</dbReference>
<organism evidence="2 3">
    <name type="scientific">Prosthecobacter vanneervenii</name>
    <dbReference type="NCBI Taxonomy" id="48466"/>
    <lineage>
        <taxon>Bacteria</taxon>
        <taxon>Pseudomonadati</taxon>
        <taxon>Verrucomicrobiota</taxon>
        <taxon>Verrucomicrobiia</taxon>
        <taxon>Verrucomicrobiales</taxon>
        <taxon>Verrucomicrobiaceae</taxon>
        <taxon>Prosthecobacter</taxon>
    </lineage>
</organism>
<proteinExistence type="predicted"/>
<reference evidence="2 3" key="1">
    <citation type="submission" date="2020-08" db="EMBL/GenBank/DDBJ databases">
        <title>Genomic Encyclopedia of Type Strains, Phase IV (KMG-IV): sequencing the most valuable type-strain genomes for metagenomic binning, comparative biology and taxonomic classification.</title>
        <authorList>
            <person name="Goeker M."/>
        </authorList>
    </citation>
    <scope>NUCLEOTIDE SEQUENCE [LARGE SCALE GENOMIC DNA]</scope>
    <source>
        <strain evidence="2 3">DSM 12252</strain>
    </source>
</reference>
<sequence length="97" mass="11414">MRILWHDAAVFELEEAALYYGGIDDELGQRFTTAAEIVIAEINARPELKRKFDGEARKARLKRFPYAIVYWIDGSDLRIIAVMHLHREPGYWHKRVE</sequence>
<comment type="caution">
    <text evidence="2">The sequence shown here is derived from an EMBL/GenBank/DDBJ whole genome shotgun (WGS) entry which is preliminary data.</text>
</comment>
<evidence type="ECO:0000313" key="3">
    <source>
        <dbReference type="Proteomes" id="UP000590740"/>
    </source>
</evidence>
<name>A0A7W7Y7J0_9BACT</name>
<gene>
    <name evidence="2" type="ORF">HNQ65_000632</name>
</gene>
<evidence type="ECO:0000256" key="1">
    <source>
        <dbReference type="ARBA" id="ARBA00022649"/>
    </source>
</evidence>
<dbReference type="Proteomes" id="UP000590740">
    <property type="component" value="Unassembled WGS sequence"/>
</dbReference>
<keyword evidence="3" id="KW-1185">Reference proteome</keyword>
<protein>
    <recommendedName>
        <fullName evidence="4">Plasmid stabilization system protein</fullName>
    </recommendedName>
</protein>
<dbReference type="EMBL" id="JACHIG010000001">
    <property type="protein sequence ID" value="MBB5031078.1"/>
    <property type="molecule type" value="Genomic_DNA"/>
</dbReference>
<keyword evidence="1" id="KW-1277">Toxin-antitoxin system</keyword>
<dbReference type="InterPro" id="IPR007712">
    <property type="entry name" value="RelE/ParE_toxin"/>
</dbReference>
<evidence type="ECO:0000313" key="2">
    <source>
        <dbReference type="EMBL" id="MBB5031078.1"/>
    </source>
</evidence>